<dbReference type="PRINTS" id="PR00095">
    <property type="entry name" value="ANTSNTHASEI"/>
</dbReference>
<dbReference type="PANTHER" id="PTHR11236:SF18">
    <property type="entry name" value="AMINODEOXYCHORISMATE SYNTHASE"/>
    <property type="match status" value="1"/>
</dbReference>
<dbReference type="InterPro" id="IPR019999">
    <property type="entry name" value="Anth_synth_I-like"/>
</dbReference>
<keyword evidence="3" id="KW-1185">Reference proteome</keyword>
<accession>A0A6I3JF13</accession>
<name>A0A6I3JF13_9ACTN</name>
<evidence type="ECO:0000259" key="1">
    <source>
        <dbReference type="Pfam" id="PF00425"/>
    </source>
</evidence>
<sequence>MLGWLTDDDVSLSYAAATRTVTRHAGGRSEVVAEGADVFAVLEAELAAGSPEDQWFGYLGYACRPDLPARPAQGVPDAVWMRPSHVRRVAPAGSAPAAARTVPPAAAPAPGWYVEAFEKVQEALRGGHSYEVNLTHRERVADAVDPVTAYLRLRALNPAPYAGFLQHDVPGARAWLLSSSPERYAAVTADPGGGRTLETRPIKGTTPRGTTPAEDAAAAERLRTEQRYRAENLMVVDLLRNDVASVCAPGSVEVPALMEVESYATVHQLVSTVRGRLRPEVSTVGALRALFPAGSMTGAPKRRTMEVIDAVEATPRGVYAGAFGRVAADGTADLGVVIRSLVTAGDGSWELGTGGGVTVHSDVGSEHAEARWKAERLLAVFADRGGNPP</sequence>
<dbReference type="PANTHER" id="PTHR11236">
    <property type="entry name" value="AMINOBENZOATE/ANTHRANILATE SYNTHASE"/>
    <property type="match status" value="1"/>
</dbReference>
<feature type="domain" description="Chorismate-utilising enzyme C-terminal" evidence="1">
    <location>
        <begin position="113"/>
        <end position="373"/>
    </location>
</feature>
<evidence type="ECO:0000313" key="2">
    <source>
        <dbReference type="EMBL" id="MTB96702.1"/>
    </source>
</evidence>
<dbReference type="GO" id="GO:0000162">
    <property type="term" value="P:L-tryptophan biosynthetic process"/>
    <property type="evidence" value="ECO:0007669"/>
    <property type="project" value="TreeGrafter"/>
</dbReference>
<proteinExistence type="predicted"/>
<dbReference type="AlphaFoldDB" id="A0A6I3JF13"/>
<dbReference type="GO" id="GO:0046820">
    <property type="term" value="F:4-amino-4-deoxychorismate synthase activity"/>
    <property type="evidence" value="ECO:0007669"/>
    <property type="project" value="TreeGrafter"/>
</dbReference>
<evidence type="ECO:0000313" key="3">
    <source>
        <dbReference type="Proteomes" id="UP000433406"/>
    </source>
</evidence>
<dbReference type="Pfam" id="PF00425">
    <property type="entry name" value="Chorismate_bind"/>
    <property type="match status" value="1"/>
</dbReference>
<dbReference type="SUPFAM" id="SSF56322">
    <property type="entry name" value="ADC synthase"/>
    <property type="match status" value="1"/>
</dbReference>
<organism evidence="2 3">
    <name type="scientific">Nocardioides marmotae</name>
    <dbReference type="NCBI Taxonomy" id="2663857"/>
    <lineage>
        <taxon>Bacteria</taxon>
        <taxon>Bacillati</taxon>
        <taxon>Actinomycetota</taxon>
        <taxon>Actinomycetes</taxon>
        <taxon>Propionibacteriales</taxon>
        <taxon>Nocardioidaceae</taxon>
        <taxon>Nocardioides</taxon>
    </lineage>
</organism>
<gene>
    <name evidence="2" type="ORF">GGQ22_16620</name>
</gene>
<dbReference type="InterPro" id="IPR005801">
    <property type="entry name" value="ADC_synthase"/>
</dbReference>
<dbReference type="EMBL" id="WLCI01000018">
    <property type="protein sequence ID" value="MTB96702.1"/>
    <property type="molecule type" value="Genomic_DNA"/>
</dbReference>
<dbReference type="Proteomes" id="UP000433406">
    <property type="component" value="Unassembled WGS sequence"/>
</dbReference>
<reference evidence="2 3" key="1">
    <citation type="submission" date="2019-10" db="EMBL/GenBank/DDBJ databases">
        <title>Nocardioides novel species isolated from the excrement of Marmot.</title>
        <authorList>
            <person name="Zhang G."/>
        </authorList>
    </citation>
    <scope>NUCLEOTIDE SEQUENCE [LARGE SCALE GENOMIC DNA]</scope>
    <source>
        <strain evidence="3">zg-579</strain>
    </source>
</reference>
<comment type="caution">
    <text evidence="2">The sequence shown here is derived from an EMBL/GenBank/DDBJ whole genome shotgun (WGS) entry which is preliminary data.</text>
</comment>
<dbReference type="Gene3D" id="3.60.120.10">
    <property type="entry name" value="Anthranilate synthase"/>
    <property type="match status" value="1"/>
</dbReference>
<dbReference type="InterPro" id="IPR015890">
    <property type="entry name" value="Chorismate_C"/>
</dbReference>
<dbReference type="GO" id="GO:0005737">
    <property type="term" value="C:cytoplasm"/>
    <property type="evidence" value="ECO:0007669"/>
    <property type="project" value="TreeGrafter"/>
</dbReference>
<dbReference type="GO" id="GO:0008153">
    <property type="term" value="P:4-aminobenzoate biosynthetic process"/>
    <property type="evidence" value="ECO:0007669"/>
    <property type="project" value="TreeGrafter"/>
</dbReference>
<protein>
    <submittedName>
        <fullName evidence="2">Anthranilate synthase component I family protein</fullName>
    </submittedName>
</protein>